<accession>A0A8E2AL81</accession>
<reference evidence="1 2" key="1">
    <citation type="submission" date="2016-07" db="EMBL/GenBank/DDBJ databases">
        <title>Draft genome of the white-rot fungus Obba rivulosa 3A-2.</title>
        <authorList>
            <consortium name="DOE Joint Genome Institute"/>
            <person name="Miettinen O."/>
            <person name="Riley R."/>
            <person name="Acob R."/>
            <person name="Barry K."/>
            <person name="Cullen D."/>
            <person name="De Vries R."/>
            <person name="Hainaut M."/>
            <person name="Hatakka A."/>
            <person name="Henrissat B."/>
            <person name="Hilden K."/>
            <person name="Kuo R."/>
            <person name="Labutti K."/>
            <person name="Lipzen A."/>
            <person name="Makela M.R."/>
            <person name="Sandor L."/>
            <person name="Spatafora J.W."/>
            <person name="Grigoriev I.V."/>
            <person name="Hibbett D.S."/>
        </authorList>
    </citation>
    <scope>NUCLEOTIDE SEQUENCE [LARGE SCALE GENOMIC DNA]</scope>
    <source>
        <strain evidence="1 2">3A-2</strain>
    </source>
</reference>
<dbReference type="InterPro" id="IPR041078">
    <property type="entry name" value="Plavaka"/>
</dbReference>
<protein>
    <submittedName>
        <fullName evidence="1">Uncharacterized protein</fullName>
    </submittedName>
</protein>
<dbReference type="OrthoDB" id="2418900at2759"/>
<proteinExistence type="predicted"/>
<sequence>WWEMQTKLSPGATIVPIILASNKTNLPRFSSDKSAWPVYLSIENISKNIRRKPSAHATILIGYLPVSKLECFSKATWAVEGYRLFHRCMRSLLDPLISAGCDGVEMICADGFIRRVYPILAAYIADHPEQCLVACCQENFCPKCSVAWNNHG</sequence>
<organism evidence="1 2">
    <name type="scientific">Obba rivulosa</name>
    <dbReference type="NCBI Taxonomy" id="1052685"/>
    <lineage>
        <taxon>Eukaryota</taxon>
        <taxon>Fungi</taxon>
        <taxon>Dikarya</taxon>
        <taxon>Basidiomycota</taxon>
        <taxon>Agaricomycotina</taxon>
        <taxon>Agaricomycetes</taxon>
        <taxon>Polyporales</taxon>
        <taxon>Gelatoporiaceae</taxon>
        <taxon>Obba</taxon>
    </lineage>
</organism>
<evidence type="ECO:0000313" key="2">
    <source>
        <dbReference type="Proteomes" id="UP000250043"/>
    </source>
</evidence>
<feature type="non-terminal residue" evidence="1">
    <location>
        <position position="1"/>
    </location>
</feature>
<name>A0A8E2AL81_9APHY</name>
<feature type="non-terminal residue" evidence="1">
    <location>
        <position position="152"/>
    </location>
</feature>
<dbReference type="AlphaFoldDB" id="A0A8E2AL81"/>
<evidence type="ECO:0000313" key="1">
    <source>
        <dbReference type="EMBL" id="OCH83909.1"/>
    </source>
</evidence>
<dbReference type="Pfam" id="PF18759">
    <property type="entry name" value="Plavaka"/>
    <property type="match status" value="1"/>
</dbReference>
<dbReference type="EMBL" id="KV722767">
    <property type="protein sequence ID" value="OCH83909.1"/>
    <property type="molecule type" value="Genomic_DNA"/>
</dbReference>
<gene>
    <name evidence="1" type="ORF">OBBRIDRAFT_713988</name>
</gene>
<dbReference type="Proteomes" id="UP000250043">
    <property type="component" value="Unassembled WGS sequence"/>
</dbReference>
<keyword evidence="2" id="KW-1185">Reference proteome</keyword>